<dbReference type="SUPFAM" id="SSF53098">
    <property type="entry name" value="Ribonuclease H-like"/>
    <property type="match status" value="1"/>
</dbReference>
<dbReference type="PANTHER" id="PTHR45812">
    <property type="entry name" value="DNA POLYMERASE ZETA CATALYTIC SUBUNIT"/>
    <property type="match status" value="1"/>
</dbReference>
<evidence type="ECO:0000256" key="8">
    <source>
        <dbReference type="SAM" id="MobiDB-lite"/>
    </source>
</evidence>
<feature type="region of interest" description="Disordered" evidence="8">
    <location>
        <begin position="1"/>
        <end position="49"/>
    </location>
</feature>
<organism evidence="11 12">
    <name type="scientific">Chaetoceros tenuissimus</name>
    <dbReference type="NCBI Taxonomy" id="426638"/>
    <lineage>
        <taxon>Eukaryota</taxon>
        <taxon>Sar</taxon>
        <taxon>Stramenopiles</taxon>
        <taxon>Ochrophyta</taxon>
        <taxon>Bacillariophyta</taxon>
        <taxon>Coscinodiscophyceae</taxon>
        <taxon>Chaetocerotophycidae</taxon>
        <taxon>Chaetocerotales</taxon>
        <taxon>Chaetocerotaceae</taxon>
        <taxon>Chaetoceros</taxon>
    </lineage>
</organism>
<evidence type="ECO:0000259" key="10">
    <source>
        <dbReference type="Pfam" id="PF24055"/>
    </source>
</evidence>
<evidence type="ECO:0000256" key="5">
    <source>
        <dbReference type="ARBA" id="ARBA00022723"/>
    </source>
</evidence>
<feature type="region of interest" description="Disordered" evidence="8">
    <location>
        <begin position="831"/>
        <end position="883"/>
    </location>
</feature>
<dbReference type="GO" id="GO:0003677">
    <property type="term" value="F:DNA binding"/>
    <property type="evidence" value="ECO:0007669"/>
    <property type="project" value="InterPro"/>
</dbReference>
<evidence type="ECO:0000256" key="3">
    <source>
        <dbReference type="ARBA" id="ARBA00022679"/>
    </source>
</evidence>
<dbReference type="GO" id="GO:0042276">
    <property type="term" value="P:error-prone translesion synthesis"/>
    <property type="evidence" value="ECO:0007669"/>
    <property type="project" value="TreeGrafter"/>
</dbReference>
<dbReference type="InterPro" id="IPR030559">
    <property type="entry name" value="PolZ_Rev3"/>
</dbReference>
<feature type="compositionally biased region" description="Basic and acidic residues" evidence="8">
    <location>
        <begin position="780"/>
        <end position="798"/>
    </location>
</feature>
<dbReference type="GO" id="GO:0000166">
    <property type="term" value="F:nucleotide binding"/>
    <property type="evidence" value="ECO:0007669"/>
    <property type="project" value="InterPro"/>
</dbReference>
<name>A0AAD3CJJ3_9STRA</name>
<evidence type="ECO:0000259" key="9">
    <source>
        <dbReference type="Pfam" id="PF00136"/>
    </source>
</evidence>
<feature type="region of interest" description="Disordered" evidence="8">
    <location>
        <begin position="139"/>
        <end position="174"/>
    </location>
</feature>
<evidence type="ECO:0000313" key="11">
    <source>
        <dbReference type="EMBL" id="GFH47227.1"/>
    </source>
</evidence>
<comment type="caution">
    <text evidence="11">The sequence shown here is derived from an EMBL/GenBank/DDBJ whole genome shotgun (WGS) entry which is preliminary data.</text>
</comment>
<dbReference type="Gene3D" id="1.10.287.690">
    <property type="entry name" value="Helix hairpin bin"/>
    <property type="match status" value="1"/>
</dbReference>
<evidence type="ECO:0000256" key="4">
    <source>
        <dbReference type="ARBA" id="ARBA00022695"/>
    </source>
</evidence>
<dbReference type="GO" id="GO:0000724">
    <property type="term" value="P:double-strand break repair via homologous recombination"/>
    <property type="evidence" value="ECO:0007669"/>
    <property type="project" value="TreeGrafter"/>
</dbReference>
<sequence>MRDSESAFASNLFESQEEDEEGPLSQTCSRQENEHIFHSQASSHHDDHTHKKEPICCILNLSVDHVMSEPTPLESDEFQWKLSRYKHLLPTNKEDEEEEEDMMESQEDLYEERIQVPILRIFGPIIRSPGMDSVLQSQVSNLTQEQQELMTPPTSTSTNDAEEKTKDEKKKKPIEIHQSACLHIHGAYPYMLARPIQAGPDASSAFFKAYRKSRQASQTKEDEDDDSLCSDSSHQKIDWDDVDSVQSIVDDLHYKLEQALRNHLSEQSSNDVKEVPLRFIRQITVVTGRGFYTYCNGGIAPFLRIEYYNPSHRWRVKIMLERGLDVHMEYIPYDYDDTGLASRNSTREDGIQRVDPSEDVGVLQFRCYEAHIPYTMQFFKDRNLAGMSWIKIGDGRFRTPIPMNVKDRIGKSYKGDSLQSPQYILTKNHIPQELCWTRRDFNDLELSEDDLEAWKQHLELMGNEFWTKKETSCDLELDTNVWNILNVQDVIKEVPNDPEVHWRAVPSLREIWMEERLRMSELVPTQDNFLSNESPSRKGAPSFTLSVKKNADTPGARLALTGSKRLMVSTPGLYEDYRRALRDILERHYPSLQHIDKYLQIELDQRMKEKSEHKRAKDLDISKGLDLLLDEFSQNQSQSQNASGLNMLLQHFSQKVLPESNDLDRSQMTKATRGSRPILKSHHQLCSQISQTFFTQNISEAPTFTQAAMQEMQAELQHCDTIDRPCDEEDPSDINPETLTPYEDGKDDFFDDEEDMEEEEFERCLTMLATQESNSKKRANRDNTKKKQVVKDDEENHRLQSLSESQSSHKFEDIYYETFRDEFKEPELGLQLSSGSADNSERSNGHFQYNPLGQDSQGSHSIAGSLNSSQDEEKKKVTFSMPNESSQESCVTKVVSWKDCKYLTLRTVPPQRQQCDPNATAAPKSNKFWYPLLNVVDNADNSLPWLKFSLPEIHRSKFKYQLERDGGYLEPVTKPPSTKKIRRWLSRKRKSEILEEQKRKKRKESTSKVKVIKNELEYDDNTRKLVSRIDNPRKKRVAFAETVQITTCTMHDVEEVTWKNMSQDNNLNISQDSVNSTEIMIKPGIEESNSRKNLNMESIETKLLIQSPKTQSPSKSQSPLKFTALSNLSETQQSKDSNESDALLGIGQVGGRIFVEGGGGLKTATSRALSSFPSTKLTIMSIEVHVQCRKGKAGVNDSREIAMKADPSRDAVAAVCYSYGVDPGGGENMEILERGAIYVPNEGEISSHRNRNVEAASSSDLISLIGKTMGCASSLKIEVAGDERKLLLRIASIVRYKDPDTLISWDTQSGGLSYLIDRGLALGGKETHENNAPIIDMVRLLGRTPMFDKTKNEKLENKGLFDNLEQNEAEGTNDSNNKFKGSGLGGEWDDRVGAGAGPSSIIGRLIFCCRKIIAEEVKHPNNSYQPAMLWTVMRKRIPNHDDLILTRWYGEKKGTQRWRVLKHRIAQAHANLLLFDALDIIGRAGEAARLSGVEFSQSFPGIRGSQYKVEGVLLRALQSLQSDERGEKKGSKKSASLSVSSEEQDSQTQSPWKVRRNLIQNNSNQLDSNCNQRGYFFFSPSKSDCKRQEALECQAMTLEPQSGFHFDPVVVCDFTALYPSLVIAYNLCYSTSAGKLEYHSTRKEMRQKGKTTEKLGPFHYDETQSGYVLRQHMKSLLDSKLPEKTDRAYTTPTGSIYVSEGVLKGVLPSVLDEILSTRAMIKKAAKQYKKSMKKPPPAVLRQLEARQLALKYVANVTYGYTSATFSGRSAMPLLADSIVECGRKTLTNAILLANEWGKDENGRWKGANVVYGDTDSIFIKLPGRTVKEAFAFGNSFCDAVTGANPPPVQLKLEKVYKGCLLQTKKKYCGMKFESPDQKTPSFEAKGIETIRKDQCDLTQKILRNALINVFQNKGINKLQDYLNRQWALIHSGRLPVSNFILTGRVRSSYRGKTGPVQAALAKRLAEADPGRVMHHKERLPYVIVASPGRSFKLRDCVLTPNELLAQWDSYTIHSQYYTTKHVNAALNRCFSLAPFRIDINTWYEAAPKPQKRLHHWPVTRTGNSAMISVYFGSDTCSICGKKAKSDGNSKSVICAQCKVDQDAATFLALQTLHDIQQKANAYAKICQSCNGCMESSGTYAPEKAVEKKKNRFLQNSASEVFVSGGVVSPISICTCIDCPITYKRHELRESEIEAIGLCKALNCLN</sequence>
<feature type="compositionally biased region" description="Acidic residues" evidence="8">
    <location>
        <begin position="749"/>
        <end position="761"/>
    </location>
</feature>
<dbReference type="GO" id="GO:0005634">
    <property type="term" value="C:nucleus"/>
    <property type="evidence" value="ECO:0007669"/>
    <property type="project" value="TreeGrafter"/>
</dbReference>
<comment type="similarity">
    <text evidence="1">Belongs to the DNA polymerase type-B family.</text>
</comment>
<accession>A0AAD3CJJ3</accession>
<dbReference type="Pfam" id="PF00136">
    <property type="entry name" value="DNA_pol_B"/>
    <property type="match status" value="1"/>
</dbReference>
<feature type="compositionally biased region" description="Polar residues" evidence="8">
    <location>
        <begin position="845"/>
        <end position="869"/>
    </location>
</feature>
<dbReference type="InterPro" id="IPR043502">
    <property type="entry name" value="DNA/RNA_pol_sf"/>
</dbReference>
<dbReference type="InterPro" id="IPR006172">
    <property type="entry name" value="DNA-dir_DNA_pol_B"/>
</dbReference>
<keyword evidence="3" id="KW-0808">Transferase</keyword>
<feature type="region of interest" description="Disordered" evidence="8">
    <location>
        <begin position="723"/>
        <end position="807"/>
    </location>
</feature>
<dbReference type="Gene3D" id="3.30.342.10">
    <property type="entry name" value="DNA Polymerase, chain B, domain 1"/>
    <property type="match status" value="1"/>
</dbReference>
<protein>
    <recommendedName>
        <fullName evidence="2">DNA-directed DNA polymerase</fullName>
        <ecNumber evidence="2">2.7.7.7</ecNumber>
    </recommendedName>
</protein>
<proteinExistence type="inferred from homology"/>
<dbReference type="Gene3D" id="3.30.420.10">
    <property type="entry name" value="Ribonuclease H-like superfamily/Ribonuclease H"/>
    <property type="match status" value="1"/>
</dbReference>
<dbReference type="Gene3D" id="3.90.1600.10">
    <property type="entry name" value="Palm domain of DNA polymerase"/>
    <property type="match status" value="1"/>
</dbReference>
<dbReference type="Pfam" id="PF24055">
    <property type="entry name" value="POL3_N"/>
    <property type="match status" value="1"/>
</dbReference>
<evidence type="ECO:0000256" key="2">
    <source>
        <dbReference type="ARBA" id="ARBA00012417"/>
    </source>
</evidence>
<dbReference type="EMBL" id="BLLK01000022">
    <property type="protein sequence ID" value="GFH47227.1"/>
    <property type="molecule type" value="Genomic_DNA"/>
</dbReference>
<dbReference type="InterPro" id="IPR042087">
    <property type="entry name" value="DNA_pol_B_thumb"/>
</dbReference>
<dbReference type="GO" id="GO:0016035">
    <property type="term" value="C:zeta DNA polymerase complex"/>
    <property type="evidence" value="ECO:0007669"/>
    <property type="project" value="InterPro"/>
</dbReference>
<gene>
    <name evidence="11" type="ORF">CTEN210_03702</name>
</gene>
<comment type="catalytic activity">
    <reaction evidence="7">
        <text>DNA(n) + a 2'-deoxyribonucleoside 5'-triphosphate = DNA(n+1) + diphosphate</text>
        <dbReference type="Rhea" id="RHEA:22508"/>
        <dbReference type="Rhea" id="RHEA-COMP:17339"/>
        <dbReference type="Rhea" id="RHEA-COMP:17340"/>
        <dbReference type="ChEBI" id="CHEBI:33019"/>
        <dbReference type="ChEBI" id="CHEBI:61560"/>
        <dbReference type="ChEBI" id="CHEBI:173112"/>
        <dbReference type="EC" id="2.7.7.7"/>
    </reaction>
</comment>
<dbReference type="InterPro" id="IPR036397">
    <property type="entry name" value="RNaseH_sf"/>
</dbReference>
<dbReference type="PRINTS" id="PR00106">
    <property type="entry name" value="DNAPOLB"/>
</dbReference>
<dbReference type="SUPFAM" id="SSF56672">
    <property type="entry name" value="DNA/RNA polymerases"/>
    <property type="match status" value="1"/>
</dbReference>
<dbReference type="InterPro" id="IPR012337">
    <property type="entry name" value="RNaseH-like_sf"/>
</dbReference>
<feature type="region of interest" description="Disordered" evidence="8">
    <location>
        <begin position="1524"/>
        <end position="1552"/>
    </location>
</feature>
<keyword evidence="12" id="KW-1185">Reference proteome</keyword>
<dbReference type="PANTHER" id="PTHR45812:SF1">
    <property type="entry name" value="DNA POLYMERASE ZETA CATALYTIC SUBUNIT"/>
    <property type="match status" value="1"/>
</dbReference>
<feature type="compositionally biased region" description="Basic and acidic residues" evidence="8">
    <location>
        <begin position="31"/>
        <end position="49"/>
    </location>
</feature>
<reference evidence="11 12" key="1">
    <citation type="journal article" date="2021" name="Sci. Rep.">
        <title>The genome of the diatom Chaetoceros tenuissimus carries an ancient integrated fragment of an extant virus.</title>
        <authorList>
            <person name="Hongo Y."/>
            <person name="Kimura K."/>
            <person name="Takaki Y."/>
            <person name="Yoshida Y."/>
            <person name="Baba S."/>
            <person name="Kobayashi G."/>
            <person name="Nagasaki K."/>
            <person name="Hano T."/>
            <person name="Tomaru Y."/>
        </authorList>
    </citation>
    <scope>NUCLEOTIDE SEQUENCE [LARGE SCALE GENOMIC DNA]</scope>
    <source>
        <strain evidence="11 12">NIES-3715</strain>
    </source>
</reference>
<evidence type="ECO:0000256" key="1">
    <source>
        <dbReference type="ARBA" id="ARBA00005755"/>
    </source>
</evidence>
<dbReference type="InterPro" id="IPR056435">
    <property type="entry name" value="DPOD/Z_N"/>
</dbReference>
<dbReference type="EC" id="2.7.7.7" evidence="2"/>
<keyword evidence="6" id="KW-0239">DNA-directed DNA polymerase</keyword>
<dbReference type="Proteomes" id="UP001054902">
    <property type="component" value="Unassembled WGS sequence"/>
</dbReference>
<feature type="compositionally biased region" description="Basic and acidic residues" evidence="8">
    <location>
        <begin position="161"/>
        <end position="174"/>
    </location>
</feature>
<keyword evidence="4" id="KW-0548">Nucleotidyltransferase</keyword>
<dbReference type="GO" id="GO:0046872">
    <property type="term" value="F:metal ion binding"/>
    <property type="evidence" value="ECO:0007669"/>
    <property type="project" value="UniProtKB-KW"/>
</dbReference>
<dbReference type="InterPro" id="IPR006134">
    <property type="entry name" value="DNA-dir_DNA_pol_B_multi_dom"/>
</dbReference>
<dbReference type="Gene3D" id="1.10.132.60">
    <property type="entry name" value="DNA polymerase family B, C-terminal domain"/>
    <property type="match status" value="1"/>
</dbReference>
<dbReference type="InterPro" id="IPR023211">
    <property type="entry name" value="DNA_pol_palm_dom_sf"/>
</dbReference>
<dbReference type="SMART" id="SM00486">
    <property type="entry name" value="POLBc"/>
    <property type="match status" value="1"/>
</dbReference>
<evidence type="ECO:0000256" key="7">
    <source>
        <dbReference type="ARBA" id="ARBA00049244"/>
    </source>
</evidence>
<dbReference type="GO" id="GO:0003887">
    <property type="term" value="F:DNA-directed DNA polymerase activity"/>
    <property type="evidence" value="ECO:0007669"/>
    <property type="project" value="UniProtKB-KW"/>
</dbReference>
<dbReference type="PROSITE" id="PS00116">
    <property type="entry name" value="DNA_POLYMERASE_B"/>
    <property type="match status" value="1"/>
</dbReference>
<evidence type="ECO:0000256" key="6">
    <source>
        <dbReference type="ARBA" id="ARBA00022932"/>
    </source>
</evidence>
<evidence type="ECO:0000313" key="12">
    <source>
        <dbReference type="Proteomes" id="UP001054902"/>
    </source>
</evidence>
<feature type="domain" description="DNA-directed DNA polymerase family B multifunctional" evidence="9">
    <location>
        <begin position="1569"/>
        <end position="2030"/>
    </location>
</feature>
<keyword evidence="5" id="KW-0479">Metal-binding</keyword>
<dbReference type="InterPro" id="IPR017964">
    <property type="entry name" value="DNA-dir_DNA_pol_B_CS"/>
</dbReference>
<feature type="domain" description="DNA polymerase delta/zeta catalytic subunit N-terminal" evidence="10">
    <location>
        <begin position="244"/>
        <end position="312"/>
    </location>
</feature>
<feature type="compositionally biased region" description="Polar residues" evidence="8">
    <location>
        <begin position="139"/>
        <end position="159"/>
    </location>
</feature>